<dbReference type="InterPro" id="IPR006619">
    <property type="entry name" value="PGRP_domain_met/bac"/>
</dbReference>
<dbReference type="GO" id="GO:0008270">
    <property type="term" value="F:zinc ion binding"/>
    <property type="evidence" value="ECO:0007669"/>
    <property type="project" value="InterPro"/>
</dbReference>
<dbReference type="InterPro" id="IPR002502">
    <property type="entry name" value="Amidase_domain"/>
</dbReference>
<comment type="similarity">
    <text evidence="1">Belongs to the N-acetylmuramoyl-L-alanine amidase 2 family.</text>
</comment>
<evidence type="ECO:0000256" key="3">
    <source>
        <dbReference type="SAM" id="MobiDB-lite"/>
    </source>
</evidence>
<dbReference type="Gene3D" id="2.60.120.260">
    <property type="entry name" value="Galactose-binding domain-like"/>
    <property type="match status" value="1"/>
</dbReference>
<feature type="region of interest" description="Disordered" evidence="3">
    <location>
        <begin position="147"/>
        <end position="182"/>
    </location>
</feature>
<comment type="caution">
    <text evidence="5">The sequence shown here is derived from an EMBL/GenBank/DDBJ whole genome shotgun (WGS) entry which is preliminary data.</text>
</comment>
<dbReference type="SMART" id="SM00701">
    <property type="entry name" value="PGRP"/>
    <property type="match status" value="1"/>
</dbReference>
<dbReference type="AlphaFoldDB" id="A0A561VSK7"/>
<name>A0A561VSK7_ACTTI</name>
<organism evidence="5 6">
    <name type="scientific">Actinoplanes teichomyceticus</name>
    <dbReference type="NCBI Taxonomy" id="1867"/>
    <lineage>
        <taxon>Bacteria</taxon>
        <taxon>Bacillati</taxon>
        <taxon>Actinomycetota</taxon>
        <taxon>Actinomycetes</taxon>
        <taxon>Micromonosporales</taxon>
        <taxon>Micromonosporaceae</taxon>
        <taxon>Actinoplanes</taxon>
    </lineage>
</organism>
<dbReference type="Proteomes" id="UP000320239">
    <property type="component" value="Unassembled WGS sequence"/>
</dbReference>
<dbReference type="GO" id="GO:0009253">
    <property type="term" value="P:peptidoglycan catabolic process"/>
    <property type="evidence" value="ECO:0007669"/>
    <property type="project" value="InterPro"/>
</dbReference>
<dbReference type="PROSITE" id="PS50825">
    <property type="entry name" value="HYR"/>
    <property type="match status" value="1"/>
</dbReference>
<dbReference type="EMBL" id="VIWY01000004">
    <property type="protein sequence ID" value="TWG14581.1"/>
    <property type="molecule type" value="Genomic_DNA"/>
</dbReference>
<dbReference type="SUPFAM" id="SSF55846">
    <property type="entry name" value="N-acetylmuramoyl-L-alanine amidase-like"/>
    <property type="match status" value="1"/>
</dbReference>
<dbReference type="InterPro" id="IPR015510">
    <property type="entry name" value="PGRP"/>
</dbReference>
<protein>
    <submittedName>
        <fullName evidence="5">Uncharacterized protein with LGFP repeats</fullName>
    </submittedName>
</protein>
<evidence type="ECO:0000313" key="5">
    <source>
        <dbReference type="EMBL" id="TWG14581.1"/>
    </source>
</evidence>
<dbReference type="Gene3D" id="3.40.80.10">
    <property type="entry name" value="Peptidoglycan recognition protein-like"/>
    <property type="match status" value="1"/>
</dbReference>
<dbReference type="GO" id="GO:0008745">
    <property type="term" value="F:N-acetylmuramoyl-L-alanine amidase activity"/>
    <property type="evidence" value="ECO:0007669"/>
    <property type="project" value="InterPro"/>
</dbReference>
<proteinExistence type="inferred from homology"/>
<reference evidence="5 6" key="1">
    <citation type="submission" date="2019-06" db="EMBL/GenBank/DDBJ databases">
        <title>Sequencing the genomes of 1000 actinobacteria strains.</title>
        <authorList>
            <person name="Klenk H.-P."/>
        </authorList>
    </citation>
    <scope>NUCLEOTIDE SEQUENCE [LARGE SCALE GENOMIC DNA]</scope>
    <source>
        <strain evidence="5 6">DSM 43866</strain>
    </source>
</reference>
<dbReference type="OrthoDB" id="514320at2"/>
<dbReference type="Pfam" id="PF01510">
    <property type="entry name" value="Amidase_2"/>
    <property type="match status" value="1"/>
</dbReference>
<evidence type="ECO:0000313" key="6">
    <source>
        <dbReference type="Proteomes" id="UP000320239"/>
    </source>
</evidence>
<dbReference type="RefSeq" id="WP_122980527.1">
    <property type="nucleotide sequence ID" value="NZ_BOMX01000001.1"/>
</dbReference>
<evidence type="ECO:0000256" key="2">
    <source>
        <dbReference type="ARBA" id="ARBA00022737"/>
    </source>
</evidence>
<dbReference type="InterPro" id="IPR003410">
    <property type="entry name" value="HYR_dom"/>
</dbReference>
<evidence type="ECO:0000259" key="4">
    <source>
        <dbReference type="PROSITE" id="PS50825"/>
    </source>
</evidence>
<dbReference type="CDD" id="cd06583">
    <property type="entry name" value="PGRP"/>
    <property type="match status" value="1"/>
</dbReference>
<dbReference type="InterPro" id="IPR036505">
    <property type="entry name" value="Amidase/PGRP_sf"/>
</dbReference>
<accession>A0A561VSK7</accession>
<evidence type="ECO:0000256" key="1">
    <source>
        <dbReference type="ARBA" id="ARBA00007553"/>
    </source>
</evidence>
<keyword evidence="2" id="KW-0677">Repeat</keyword>
<keyword evidence="6" id="KW-1185">Reference proteome</keyword>
<dbReference type="PANTHER" id="PTHR11022:SF41">
    <property type="entry name" value="PEPTIDOGLYCAN-RECOGNITION PROTEIN LC-RELATED"/>
    <property type="match status" value="1"/>
</dbReference>
<dbReference type="PANTHER" id="PTHR11022">
    <property type="entry name" value="PEPTIDOGLYCAN RECOGNITION PROTEIN"/>
    <property type="match status" value="1"/>
</dbReference>
<feature type="region of interest" description="Disordered" evidence="3">
    <location>
        <begin position="103"/>
        <end position="125"/>
    </location>
</feature>
<feature type="domain" description="HYR" evidence="4">
    <location>
        <begin position="469"/>
        <end position="561"/>
    </location>
</feature>
<gene>
    <name evidence="5" type="ORF">FHX34_104886</name>
</gene>
<sequence>MRRNRLVTAMVAATPAVTLAAIGLAPAHDEPLLQTFPLTAPGGVRLVAAADGHRVELPERDTARFSLVGVTWDDPAAAAAGTIQVRTRAAGTHDWTPWRVLETDAPDESGGAEGARVRGASDPLWVGPSDGVQARVVGGDGELPAGLRVDLINPDSPERPRTRMAPAALQRPGRAGAAPLPVRPVPRMLTRSAWGADERIVTGPPGYTGATEVFFVHHTATGNDYSCRSSASIVRGIQAYQVRSKGWNDVGYNFLVDRCGTIFEGRRGGVDRNVLGAHTLGFNTNASSVAVIGDYRSAPVPAAARLSVAQLAAYKLGGAGRAPAGRVVLASGGGPRFAAGRRVLLNRISGHRDAGLTECPGDTFYAQLAVIRRVAGAAPAGLRLRRISGARLWSGRYWTRGPLVPLWDLTTPTRMIDRFDIYVDGRLVLSRANWTRLGRLRLRPGPHTVAVRAVHLSRRTATTTVPVVADVTPPDFTALPRAALTAGTVGSTAPVRLSWAATDPAGLHLVEVTGASRAVLAGAVRSLGGPVPVGRPSTWTVAATDHAGNRRAASFTRTPRILQETAATRTGSWRARPGVGHLGGAAARATSTRSALSWTFTGRSAALVVGRTATSGRIRIYVDGAFQGYADTRATSPLYRRVVWTRAWADAGRHTVRIQPEGTAGRSGVIVDGLAYLS</sequence>